<keyword evidence="3" id="KW-0539">Nucleus</keyword>
<evidence type="ECO:0000256" key="4">
    <source>
        <dbReference type="SAM" id="MobiDB-lite"/>
    </source>
</evidence>
<evidence type="ECO:0000256" key="2">
    <source>
        <dbReference type="ARBA" id="ARBA00008576"/>
    </source>
</evidence>
<comment type="caution">
    <text evidence="6">The sequence shown here is derived from an EMBL/GenBank/DDBJ whole genome shotgun (WGS) entry which is preliminary data.</text>
</comment>
<evidence type="ECO:0000256" key="3">
    <source>
        <dbReference type="ARBA" id="ARBA00023242"/>
    </source>
</evidence>
<name>A0A367YJ70_9ASCO</name>
<feature type="domain" description="Spp2/MOS2 G-patch" evidence="5">
    <location>
        <begin position="108"/>
        <end position="162"/>
    </location>
</feature>
<feature type="compositionally biased region" description="Acidic residues" evidence="4">
    <location>
        <begin position="102"/>
        <end position="112"/>
    </location>
</feature>
<accession>A0A367YJ70</accession>
<feature type="compositionally biased region" description="Basic residues" evidence="4">
    <location>
        <begin position="7"/>
        <end position="19"/>
    </location>
</feature>
<organism evidence="6 7">
    <name type="scientific">Candida viswanathii</name>
    <dbReference type="NCBI Taxonomy" id="5486"/>
    <lineage>
        <taxon>Eukaryota</taxon>
        <taxon>Fungi</taxon>
        <taxon>Dikarya</taxon>
        <taxon>Ascomycota</taxon>
        <taxon>Saccharomycotina</taxon>
        <taxon>Pichiomycetes</taxon>
        <taxon>Debaryomycetaceae</taxon>
        <taxon>Candida/Lodderomyces clade</taxon>
        <taxon>Candida</taxon>
    </lineage>
</organism>
<sequence length="188" mass="21466">MSGIKISLKKKGGKAKKPLVKQPEQEDTSKKLISSYSKDDAVEDSNDKPVIRLAQRNKKILHKKQDEEVNDKEEQKLEYGVTTFEKTETASRSFIKKPAFAESEDEEEDDEDGDKRIPVEEFGAAFLRGLGWKEEDTPREEPREILNHRQKGITLGIGAKPVDHEILQDLQQSSEKGIPIIKRRKLNK</sequence>
<gene>
    <name evidence="6" type="primary">SPP2</name>
    <name evidence="6" type="ORF">Cantr_01661</name>
</gene>
<feature type="compositionally biased region" description="Basic and acidic residues" evidence="4">
    <location>
        <begin position="37"/>
        <end position="48"/>
    </location>
</feature>
<comment type="subcellular location">
    <subcellularLocation>
        <location evidence="1">Nucleus</location>
    </subcellularLocation>
</comment>
<reference evidence="6 7" key="1">
    <citation type="submission" date="2018-06" db="EMBL/GenBank/DDBJ databases">
        <title>Whole genome sequencing of Candida tropicalis (genome annotated by CSBL at Korea University).</title>
        <authorList>
            <person name="Ahn J."/>
        </authorList>
    </citation>
    <scope>NUCLEOTIDE SEQUENCE [LARGE SCALE GENOMIC DNA]</scope>
    <source>
        <strain evidence="6 7">ATCC 20962</strain>
    </source>
</reference>
<dbReference type="InterPro" id="IPR026822">
    <property type="entry name" value="Spp2/MOS2_G-patch"/>
</dbReference>
<evidence type="ECO:0000259" key="5">
    <source>
        <dbReference type="Pfam" id="PF12656"/>
    </source>
</evidence>
<dbReference type="Proteomes" id="UP000253472">
    <property type="component" value="Unassembled WGS sequence"/>
</dbReference>
<comment type="similarity">
    <text evidence="2">Belongs to the SPP2 family.</text>
</comment>
<feature type="region of interest" description="Disordered" evidence="4">
    <location>
        <begin position="1"/>
        <end position="48"/>
    </location>
</feature>
<dbReference type="AlphaFoldDB" id="A0A367YJ70"/>
<evidence type="ECO:0000313" key="6">
    <source>
        <dbReference type="EMBL" id="RCK65936.1"/>
    </source>
</evidence>
<evidence type="ECO:0000256" key="1">
    <source>
        <dbReference type="ARBA" id="ARBA00004123"/>
    </source>
</evidence>
<keyword evidence="7" id="KW-1185">Reference proteome</keyword>
<dbReference type="OrthoDB" id="5577072at2759"/>
<dbReference type="GO" id="GO:0005634">
    <property type="term" value="C:nucleus"/>
    <property type="evidence" value="ECO:0007669"/>
    <property type="project" value="UniProtKB-SubCell"/>
</dbReference>
<evidence type="ECO:0000313" key="7">
    <source>
        <dbReference type="Proteomes" id="UP000253472"/>
    </source>
</evidence>
<protein>
    <submittedName>
        <fullName evidence="6">Pre-mRNA-splicing factor SPP2</fullName>
    </submittedName>
</protein>
<dbReference type="Pfam" id="PF12656">
    <property type="entry name" value="G-patch_2"/>
    <property type="match status" value="1"/>
</dbReference>
<dbReference type="STRING" id="5486.A0A367YJ70"/>
<dbReference type="EMBL" id="QLNQ01000018">
    <property type="protein sequence ID" value="RCK65936.1"/>
    <property type="molecule type" value="Genomic_DNA"/>
</dbReference>
<proteinExistence type="inferred from homology"/>
<feature type="region of interest" description="Disordered" evidence="4">
    <location>
        <begin position="94"/>
        <end position="117"/>
    </location>
</feature>